<protein>
    <recommendedName>
        <fullName evidence="3">HEAT repeat domain-containing protein</fullName>
    </recommendedName>
</protein>
<reference evidence="1 2" key="1">
    <citation type="submission" date="2014-11" db="EMBL/GenBank/DDBJ databases">
        <title>Complete Genome Sequence of Pseudoalteromonas sp. Strain OCN003 Isolated from Kaneohe Bay, Oahu, Hawaii.</title>
        <authorList>
            <person name="Beurmann S."/>
            <person name="Videau P."/>
            <person name="Ushijima B."/>
            <person name="Smith A.M."/>
            <person name="Aeby G.S."/>
            <person name="Callahan S.M."/>
            <person name="Belcaid M."/>
        </authorList>
    </citation>
    <scope>NUCLEOTIDE SEQUENCE [LARGE SCALE GENOMIC DNA]</scope>
    <source>
        <strain evidence="1 2">OCN003</strain>
    </source>
</reference>
<dbReference type="EMBL" id="CP009889">
    <property type="protein sequence ID" value="AIY66475.1"/>
    <property type="molecule type" value="Genomic_DNA"/>
</dbReference>
<dbReference type="KEGG" id="pseo:OM33_15055"/>
<gene>
    <name evidence="1" type="ORF">OM33_15055</name>
</gene>
<evidence type="ECO:0000313" key="2">
    <source>
        <dbReference type="Proteomes" id="UP000030341"/>
    </source>
</evidence>
<evidence type="ECO:0008006" key="3">
    <source>
        <dbReference type="Google" id="ProtNLM"/>
    </source>
</evidence>
<accession>A0A0A7EII2</accession>
<name>A0A0A7EII2_9GAMM</name>
<dbReference type="HOGENOM" id="CLU_1320019_0_0_6"/>
<dbReference type="Proteomes" id="UP000030341">
    <property type="component" value="Chromosome 2"/>
</dbReference>
<dbReference type="AlphaFoldDB" id="A0A0A7EII2"/>
<organism evidence="1 2">
    <name type="scientific">Pseudoalteromonas piratica</name>
    <dbReference type="NCBI Taxonomy" id="1348114"/>
    <lineage>
        <taxon>Bacteria</taxon>
        <taxon>Pseudomonadati</taxon>
        <taxon>Pseudomonadota</taxon>
        <taxon>Gammaproteobacteria</taxon>
        <taxon>Alteromonadales</taxon>
        <taxon>Pseudoalteromonadaceae</taxon>
        <taxon>Pseudoalteromonas</taxon>
    </lineage>
</organism>
<keyword evidence="2" id="KW-1185">Reference proteome</keyword>
<sequence length="208" mass="23363">MANRALAHELSAALEKTSPYSAHVVNQAVLFDAAVAKQHETNVICPTQLDEETDAPDTHTDTFETQIALVESQLDDAATHLHIALNQAQTEQEITQLLNTLKNIDRVDLPNDALQHVLENAHTMAVDVQLYVLDFIEGSLTHENAYLLTHYLHHPDYTVAYHAFTRLKELDKSSDVRQLLVRVSEQIEHQAIRQEANQVLATINQSAF</sequence>
<proteinExistence type="predicted"/>
<evidence type="ECO:0000313" key="1">
    <source>
        <dbReference type="EMBL" id="AIY66475.1"/>
    </source>
</evidence>